<accession>A0A3M5PIP9</accession>
<dbReference type="Proteomes" id="UP000273854">
    <property type="component" value="Unassembled WGS sequence"/>
</dbReference>
<protein>
    <submittedName>
        <fullName evidence="1">Uncharacterized protein</fullName>
    </submittedName>
</protein>
<evidence type="ECO:0000313" key="2">
    <source>
        <dbReference type="Proteomes" id="UP000273854"/>
    </source>
</evidence>
<proteinExistence type="predicted"/>
<dbReference type="EMBL" id="RBTP01000012">
    <property type="protein sequence ID" value="RMT84338.1"/>
    <property type="molecule type" value="Genomic_DNA"/>
</dbReference>
<reference evidence="1 2" key="1">
    <citation type="submission" date="2018-08" db="EMBL/GenBank/DDBJ databases">
        <title>Recombination of ecologically and evolutionarily significant loci maintains genetic cohesion in the Pseudomonas syringae species complex.</title>
        <authorList>
            <person name="Dillon M."/>
            <person name="Thakur S."/>
            <person name="Almeida R.N.D."/>
            <person name="Weir B.S."/>
            <person name="Guttman D.S."/>
        </authorList>
    </citation>
    <scope>NUCLEOTIDE SEQUENCE [LARGE SCALE GENOMIC DNA]</scope>
    <source>
        <strain evidence="1 2">ICMP 19473</strain>
    </source>
</reference>
<comment type="caution">
    <text evidence="1">The sequence shown here is derived from an EMBL/GenBank/DDBJ whole genome shotgun (WGS) entry which is preliminary data.</text>
</comment>
<name>A0A3M5PIP9_PSEVI</name>
<organism evidence="1 2">
    <name type="scientific">Pseudomonas viridiflava</name>
    <name type="common">Phytomonas viridiflava</name>
    <dbReference type="NCBI Taxonomy" id="33069"/>
    <lineage>
        <taxon>Bacteria</taxon>
        <taxon>Pseudomonadati</taxon>
        <taxon>Pseudomonadota</taxon>
        <taxon>Gammaproteobacteria</taxon>
        <taxon>Pseudomonadales</taxon>
        <taxon>Pseudomonadaceae</taxon>
        <taxon>Pseudomonas</taxon>
    </lineage>
</organism>
<sequence>MKRVAAAEERAKAKSAMASKVRELAVTMTKAEIMRDTGWSDYTLRKLAYEYGIELQKFEPTPFVKPNALDRSHDADNVERLIAARDRGLSRKEAMADLDTSNSLLYRLIEEYGIDYSLPRVRKK</sequence>
<evidence type="ECO:0000313" key="1">
    <source>
        <dbReference type="EMBL" id="RMT84338.1"/>
    </source>
</evidence>
<dbReference type="AlphaFoldDB" id="A0A3M5PIP9"/>
<gene>
    <name evidence="1" type="ORF">ALP40_02815</name>
</gene>